<dbReference type="AlphaFoldDB" id="A0A6I6DG02"/>
<dbReference type="EMBL" id="CP046457">
    <property type="protein sequence ID" value="QGT99350.1"/>
    <property type="molecule type" value="Genomic_DNA"/>
</dbReference>
<organism evidence="1 2">
    <name type="scientific">Candidatus Syntrophocurvum alkaliphilum</name>
    <dbReference type="NCBI Taxonomy" id="2293317"/>
    <lineage>
        <taxon>Bacteria</taxon>
        <taxon>Bacillati</taxon>
        <taxon>Bacillota</taxon>
        <taxon>Clostridia</taxon>
        <taxon>Eubacteriales</taxon>
        <taxon>Syntrophomonadaceae</taxon>
        <taxon>Candidatus Syntrophocurvum</taxon>
    </lineage>
</organism>
<sequence>MNDVNDRGAKKWNRLMIPEFKENLKNIYNNNNNDSKTEEEINKIKHVILLTAGNNTRVAISYNTTGTVYEICGYILKWNHKKEVVSIIDDYGDIKELKLTSIQSVNITG</sequence>
<dbReference type="Proteomes" id="UP000426444">
    <property type="component" value="Chromosome"/>
</dbReference>
<dbReference type="Pfam" id="PF08863">
    <property type="entry name" value="YolD"/>
    <property type="match status" value="1"/>
</dbReference>
<evidence type="ECO:0000313" key="1">
    <source>
        <dbReference type="EMBL" id="QGT99350.1"/>
    </source>
</evidence>
<keyword evidence="2" id="KW-1185">Reference proteome</keyword>
<dbReference type="RefSeq" id="WP_156203258.1">
    <property type="nucleotide sequence ID" value="NZ_CP046457.1"/>
</dbReference>
<dbReference type="OrthoDB" id="1644322at2"/>
<protein>
    <recommendedName>
        <fullName evidence="3">YolD-like protein</fullName>
    </recommendedName>
</protein>
<gene>
    <name evidence="1" type="ORF">SYNTR_0757</name>
</gene>
<name>A0A6I6DG02_9FIRM</name>
<evidence type="ECO:0008006" key="3">
    <source>
        <dbReference type="Google" id="ProtNLM"/>
    </source>
</evidence>
<reference evidence="2" key="1">
    <citation type="journal article" date="2019" name="Microbiology">
        <title>Complete Genome Sequence of an Uncultured Bacterium of the Candidate Phylum Bipolaricaulota.</title>
        <authorList>
            <person name="Kadnikov V.V."/>
            <person name="Mardanov A.V."/>
            <person name="Beletsky A.V."/>
            <person name="Frank Y.A."/>
            <person name="Karnachuk O.V."/>
            <person name="Ravin N.V."/>
        </authorList>
    </citation>
    <scope>NUCLEOTIDE SEQUENCE [LARGE SCALE GENOMIC DNA]</scope>
</reference>
<dbReference type="InterPro" id="IPR014962">
    <property type="entry name" value="YolD"/>
</dbReference>
<evidence type="ECO:0000313" key="2">
    <source>
        <dbReference type="Proteomes" id="UP000426444"/>
    </source>
</evidence>
<accession>A0A6I6DG02</accession>
<proteinExistence type="predicted"/>
<dbReference type="KEGG" id="salq:SYNTR_0757"/>